<feature type="transmembrane region" description="Helical" evidence="1">
    <location>
        <begin position="81"/>
        <end position="102"/>
    </location>
</feature>
<keyword evidence="1" id="KW-0472">Membrane</keyword>
<proteinExistence type="predicted"/>
<dbReference type="EMBL" id="JACGWJ010000003">
    <property type="protein sequence ID" value="KAL0430853.1"/>
    <property type="molecule type" value="Genomic_DNA"/>
</dbReference>
<accession>A0AAW2VNG1</accession>
<reference evidence="2" key="2">
    <citation type="journal article" date="2024" name="Plant">
        <title>Genomic evolution and insights into agronomic trait innovations of Sesamum species.</title>
        <authorList>
            <person name="Miao H."/>
            <person name="Wang L."/>
            <person name="Qu L."/>
            <person name="Liu H."/>
            <person name="Sun Y."/>
            <person name="Le M."/>
            <person name="Wang Q."/>
            <person name="Wei S."/>
            <person name="Zheng Y."/>
            <person name="Lin W."/>
            <person name="Duan Y."/>
            <person name="Cao H."/>
            <person name="Xiong S."/>
            <person name="Wang X."/>
            <person name="Wei L."/>
            <person name="Li C."/>
            <person name="Ma Q."/>
            <person name="Ju M."/>
            <person name="Zhao R."/>
            <person name="Li G."/>
            <person name="Mu C."/>
            <person name="Tian Q."/>
            <person name="Mei H."/>
            <person name="Zhang T."/>
            <person name="Gao T."/>
            <person name="Zhang H."/>
        </authorList>
    </citation>
    <scope>NUCLEOTIDE SEQUENCE</scope>
    <source>
        <strain evidence="2">G02</strain>
    </source>
</reference>
<dbReference type="AlphaFoldDB" id="A0AAW2VNG1"/>
<evidence type="ECO:0000313" key="2">
    <source>
        <dbReference type="EMBL" id="KAL0430853.1"/>
    </source>
</evidence>
<reference evidence="2" key="1">
    <citation type="submission" date="2020-06" db="EMBL/GenBank/DDBJ databases">
        <authorList>
            <person name="Li T."/>
            <person name="Hu X."/>
            <person name="Zhang T."/>
            <person name="Song X."/>
            <person name="Zhang H."/>
            <person name="Dai N."/>
            <person name="Sheng W."/>
            <person name="Hou X."/>
            <person name="Wei L."/>
        </authorList>
    </citation>
    <scope>NUCLEOTIDE SEQUENCE</scope>
    <source>
        <strain evidence="2">G02</strain>
        <tissue evidence="2">Leaf</tissue>
    </source>
</reference>
<gene>
    <name evidence="2" type="ORF">Sradi_0711300</name>
</gene>
<organism evidence="2">
    <name type="scientific">Sesamum radiatum</name>
    <name type="common">Black benniseed</name>
    <dbReference type="NCBI Taxonomy" id="300843"/>
    <lineage>
        <taxon>Eukaryota</taxon>
        <taxon>Viridiplantae</taxon>
        <taxon>Streptophyta</taxon>
        <taxon>Embryophyta</taxon>
        <taxon>Tracheophyta</taxon>
        <taxon>Spermatophyta</taxon>
        <taxon>Magnoliopsida</taxon>
        <taxon>eudicotyledons</taxon>
        <taxon>Gunneridae</taxon>
        <taxon>Pentapetalae</taxon>
        <taxon>asterids</taxon>
        <taxon>lamiids</taxon>
        <taxon>Lamiales</taxon>
        <taxon>Pedaliaceae</taxon>
        <taxon>Sesamum</taxon>
    </lineage>
</organism>
<evidence type="ECO:0000256" key="1">
    <source>
        <dbReference type="SAM" id="Phobius"/>
    </source>
</evidence>
<keyword evidence="1" id="KW-1133">Transmembrane helix</keyword>
<sequence length="120" mass="12511">MAMHAGARAATFSRIAAKTICWIAPNRAGDISSAEVSEEVLCLGGQSEDPQPGGAVTCANVGGVDPATLGVECILVTICRAWVLLEVSIAFCLFAVLLGFFIGTHVLNSKVPTDGTNWYV</sequence>
<keyword evidence="1" id="KW-0812">Transmembrane</keyword>
<comment type="caution">
    <text evidence="2">The sequence shown here is derived from an EMBL/GenBank/DDBJ whole genome shotgun (WGS) entry which is preliminary data.</text>
</comment>
<name>A0AAW2VNG1_SESRA</name>
<protein>
    <submittedName>
        <fullName evidence="2">Uncharacterized protein</fullName>
    </submittedName>
</protein>